<dbReference type="GO" id="GO:0005524">
    <property type="term" value="F:ATP binding"/>
    <property type="evidence" value="ECO:0007669"/>
    <property type="project" value="UniProtKB-KW"/>
</dbReference>
<dbReference type="PANTHER" id="PTHR30258:SF1">
    <property type="entry name" value="PROTEIN TRANSPORT PROTEIN HOFB HOMOLOG"/>
    <property type="match status" value="1"/>
</dbReference>
<dbReference type="PANTHER" id="PTHR30258">
    <property type="entry name" value="TYPE II SECRETION SYSTEM PROTEIN GSPE-RELATED"/>
    <property type="match status" value="1"/>
</dbReference>
<proteinExistence type="predicted"/>
<organism evidence="4">
    <name type="scientific">marine sediment metagenome</name>
    <dbReference type="NCBI Taxonomy" id="412755"/>
    <lineage>
        <taxon>unclassified sequences</taxon>
        <taxon>metagenomes</taxon>
        <taxon>ecological metagenomes</taxon>
    </lineage>
</organism>
<feature type="non-terminal residue" evidence="4">
    <location>
        <position position="1"/>
    </location>
</feature>
<dbReference type="InterPro" id="IPR001482">
    <property type="entry name" value="T2SS/T4SS_dom"/>
</dbReference>
<dbReference type="EMBL" id="LAZR01068848">
    <property type="protein sequence ID" value="KKK48869.1"/>
    <property type="molecule type" value="Genomic_DNA"/>
</dbReference>
<dbReference type="SUPFAM" id="SSF52540">
    <property type="entry name" value="P-loop containing nucleoside triphosphate hydrolases"/>
    <property type="match status" value="1"/>
</dbReference>
<keyword evidence="1" id="KW-0547">Nucleotide-binding</keyword>
<accession>A0A0F8Y3Y2</accession>
<dbReference type="GO" id="GO:0005886">
    <property type="term" value="C:plasma membrane"/>
    <property type="evidence" value="ECO:0007669"/>
    <property type="project" value="TreeGrafter"/>
</dbReference>
<dbReference type="Pfam" id="PF00437">
    <property type="entry name" value="T2SSE"/>
    <property type="match status" value="1"/>
</dbReference>
<keyword evidence="2" id="KW-0067">ATP-binding</keyword>
<comment type="caution">
    <text evidence="4">The sequence shown here is derived from an EMBL/GenBank/DDBJ whole genome shotgun (WGS) entry which is preliminary data.</text>
</comment>
<protein>
    <recommendedName>
        <fullName evidence="3">Bacterial type II secretion system protein E domain-containing protein</fullName>
    </recommendedName>
</protein>
<evidence type="ECO:0000313" key="4">
    <source>
        <dbReference type="EMBL" id="KKK48869.1"/>
    </source>
</evidence>
<dbReference type="Gene3D" id="3.40.50.300">
    <property type="entry name" value="P-loop containing nucleotide triphosphate hydrolases"/>
    <property type="match status" value="1"/>
</dbReference>
<dbReference type="GO" id="GO:0016887">
    <property type="term" value="F:ATP hydrolysis activity"/>
    <property type="evidence" value="ECO:0007669"/>
    <property type="project" value="TreeGrafter"/>
</dbReference>
<evidence type="ECO:0000256" key="1">
    <source>
        <dbReference type="ARBA" id="ARBA00022741"/>
    </source>
</evidence>
<evidence type="ECO:0000259" key="3">
    <source>
        <dbReference type="Pfam" id="PF00437"/>
    </source>
</evidence>
<sequence>TEDMLMELGLTPDDVGGKKFHYGKGCEDCNGTGYRGRLGIYEIMTLNDEIRDLIMNRASTGVLRAAARKNGMVLLRENGLEAIYKGITTIEEVVKETIAAEAD</sequence>
<reference evidence="4" key="1">
    <citation type="journal article" date="2015" name="Nature">
        <title>Complex archaea that bridge the gap between prokaryotes and eukaryotes.</title>
        <authorList>
            <person name="Spang A."/>
            <person name="Saw J.H."/>
            <person name="Jorgensen S.L."/>
            <person name="Zaremba-Niedzwiedzka K."/>
            <person name="Martijn J."/>
            <person name="Lind A.E."/>
            <person name="van Eijk R."/>
            <person name="Schleper C."/>
            <person name="Guy L."/>
            <person name="Ettema T.J."/>
        </authorList>
    </citation>
    <scope>NUCLEOTIDE SEQUENCE</scope>
</reference>
<name>A0A0F8Y3Y2_9ZZZZ</name>
<dbReference type="InterPro" id="IPR027417">
    <property type="entry name" value="P-loop_NTPase"/>
</dbReference>
<gene>
    <name evidence="4" type="ORF">LCGC14_3140780</name>
</gene>
<dbReference type="AlphaFoldDB" id="A0A0F8Y3Y2"/>
<feature type="domain" description="Bacterial type II secretion system protein E" evidence="3">
    <location>
        <begin position="19"/>
        <end position="94"/>
    </location>
</feature>
<evidence type="ECO:0000256" key="2">
    <source>
        <dbReference type="ARBA" id="ARBA00022840"/>
    </source>
</evidence>